<evidence type="ECO:0000313" key="1">
    <source>
        <dbReference type="EMBL" id="KAK1299709.1"/>
    </source>
</evidence>
<dbReference type="EMBL" id="JAUJYO010000013">
    <property type="protein sequence ID" value="KAK1299709.1"/>
    <property type="molecule type" value="Genomic_DNA"/>
</dbReference>
<organism evidence="1 2">
    <name type="scientific">Acorus calamus</name>
    <name type="common">Sweet flag</name>
    <dbReference type="NCBI Taxonomy" id="4465"/>
    <lineage>
        <taxon>Eukaryota</taxon>
        <taxon>Viridiplantae</taxon>
        <taxon>Streptophyta</taxon>
        <taxon>Embryophyta</taxon>
        <taxon>Tracheophyta</taxon>
        <taxon>Spermatophyta</taxon>
        <taxon>Magnoliopsida</taxon>
        <taxon>Liliopsida</taxon>
        <taxon>Acoraceae</taxon>
        <taxon>Acorus</taxon>
    </lineage>
</organism>
<proteinExistence type="predicted"/>
<keyword evidence="2" id="KW-1185">Reference proteome</keyword>
<protein>
    <submittedName>
        <fullName evidence="1">Uncharacterized protein</fullName>
    </submittedName>
</protein>
<evidence type="ECO:0000313" key="2">
    <source>
        <dbReference type="Proteomes" id="UP001180020"/>
    </source>
</evidence>
<gene>
    <name evidence="1" type="ORF">QJS10_CPB13g01384</name>
</gene>
<reference evidence="1" key="1">
    <citation type="journal article" date="2023" name="Nat. Commun.">
        <title>Diploid and tetraploid genomes of Acorus and the evolution of monocots.</title>
        <authorList>
            <person name="Ma L."/>
            <person name="Liu K.W."/>
            <person name="Li Z."/>
            <person name="Hsiao Y.Y."/>
            <person name="Qi Y."/>
            <person name="Fu T."/>
            <person name="Tang G.D."/>
            <person name="Zhang D."/>
            <person name="Sun W.H."/>
            <person name="Liu D.K."/>
            <person name="Li Y."/>
            <person name="Chen G.Z."/>
            <person name="Liu X.D."/>
            <person name="Liao X.Y."/>
            <person name="Jiang Y.T."/>
            <person name="Yu X."/>
            <person name="Hao Y."/>
            <person name="Huang J."/>
            <person name="Zhao X.W."/>
            <person name="Ke S."/>
            <person name="Chen Y.Y."/>
            <person name="Wu W.L."/>
            <person name="Hsu J.L."/>
            <person name="Lin Y.F."/>
            <person name="Huang M.D."/>
            <person name="Li C.Y."/>
            <person name="Huang L."/>
            <person name="Wang Z.W."/>
            <person name="Zhao X."/>
            <person name="Zhong W.Y."/>
            <person name="Peng D.H."/>
            <person name="Ahmad S."/>
            <person name="Lan S."/>
            <person name="Zhang J.S."/>
            <person name="Tsai W.C."/>
            <person name="Van de Peer Y."/>
            <person name="Liu Z.J."/>
        </authorList>
    </citation>
    <scope>NUCLEOTIDE SEQUENCE</scope>
    <source>
        <strain evidence="1">CP</strain>
    </source>
</reference>
<dbReference type="AlphaFoldDB" id="A0AAV9DFI8"/>
<dbReference type="PANTHER" id="PTHR33116:SF84">
    <property type="entry name" value="RNA-DIRECTED DNA POLYMERASE"/>
    <property type="match status" value="1"/>
</dbReference>
<reference evidence="1" key="2">
    <citation type="submission" date="2023-06" db="EMBL/GenBank/DDBJ databases">
        <authorList>
            <person name="Ma L."/>
            <person name="Liu K.-W."/>
            <person name="Li Z."/>
            <person name="Hsiao Y.-Y."/>
            <person name="Qi Y."/>
            <person name="Fu T."/>
            <person name="Tang G."/>
            <person name="Zhang D."/>
            <person name="Sun W.-H."/>
            <person name="Liu D.-K."/>
            <person name="Li Y."/>
            <person name="Chen G.-Z."/>
            <person name="Liu X.-D."/>
            <person name="Liao X.-Y."/>
            <person name="Jiang Y.-T."/>
            <person name="Yu X."/>
            <person name="Hao Y."/>
            <person name="Huang J."/>
            <person name="Zhao X.-W."/>
            <person name="Ke S."/>
            <person name="Chen Y.-Y."/>
            <person name="Wu W.-L."/>
            <person name="Hsu J.-L."/>
            <person name="Lin Y.-F."/>
            <person name="Huang M.-D."/>
            <person name="Li C.-Y."/>
            <person name="Huang L."/>
            <person name="Wang Z.-W."/>
            <person name="Zhao X."/>
            <person name="Zhong W.-Y."/>
            <person name="Peng D.-H."/>
            <person name="Ahmad S."/>
            <person name="Lan S."/>
            <person name="Zhang J.-S."/>
            <person name="Tsai W.-C."/>
            <person name="Van De Peer Y."/>
            <person name="Liu Z.-J."/>
        </authorList>
    </citation>
    <scope>NUCLEOTIDE SEQUENCE</scope>
    <source>
        <strain evidence="1">CP</strain>
        <tissue evidence="1">Leaves</tissue>
    </source>
</reference>
<comment type="caution">
    <text evidence="1">The sequence shown here is derived from an EMBL/GenBank/DDBJ whole genome shotgun (WGS) entry which is preliminary data.</text>
</comment>
<name>A0AAV9DFI8_ACOCL</name>
<accession>A0AAV9DFI8</accession>
<sequence length="462" mass="51232">MDSSLLERVNHPFCITNRANELGVTQHKLMSSPLTLLAKLTSNEDNPLGPRPFKYFNAWETHHSFEEVIKKSWNQPFCGTPIEELLLRQKSRQVWLKEGDRNTKYFYSSIKARASHNTIRKVKLENGEFSSDPSETFAEFGRSSGLSLNPLKSQLLCTSNCEEFSAILGIPLSAFPVKHLGLPLQTSTLTHSACAPLIDKVGSSKIHAVSWDRVCLPKIEGGLGVMRLSDWNSASMGVRFWEIASNSHSLWASWMRKRYLKQGKNIWTAAIPSGGSSALDQAGLFPAQNLKKKRESSTSYWSTLCGQYGSPKMTRSLDNGSLSQACNKAFGIPLVESLSTSQMVLWLPPSVGWVKINSNGSRCDDRFGYGAIVRDPNGDCLAAAAASPPYFFKGPWFYLKVRAASIDILELKGLVEGLHLSLSSMAGSRLDYCYCLGSWSGQHPVDISTRHKDLSQTLLRVE</sequence>
<dbReference type="PANTHER" id="PTHR33116">
    <property type="entry name" value="REVERSE TRANSCRIPTASE ZINC-BINDING DOMAIN-CONTAINING PROTEIN-RELATED-RELATED"/>
    <property type="match status" value="1"/>
</dbReference>
<dbReference type="Proteomes" id="UP001180020">
    <property type="component" value="Unassembled WGS sequence"/>
</dbReference>